<proteinExistence type="predicted"/>
<keyword evidence="3" id="KW-1185">Reference proteome</keyword>
<evidence type="ECO:0000313" key="3">
    <source>
        <dbReference type="Proteomes" id="UP000324927"/>
    </source>
</evidence>
<protein>
    <submittedName>
        <fullName evidence="2">Uncharacterized protein</fullName>
    </submittedName>
</protein>
<organism evidence="2 3">
    <name type="scientific">Azospirillum lipoferum</name>
    <dbReference type="NCBI Taxonomy" id="193"/>
    <lineage>
        <taxon>Bacteria</taxon>
        <taxon>Pseudomonadati</taxon>
        <taxon>Pseudomonadota</taxon>
        <taxon>Alphaproteobacteria</taxon>
        <taxon>Rhodospirillales</taxon>
        <taxon>Azospirillaceae</taxon>
        <taxon>Azospirillum</taxon>
    </lineage>
</organism>
<dbReference type="EMBL" id="VTTN01000013">
    <property type="protein sequence ID" value="KAA0592960.1"/>
    <property type="molecule type" value="Genomic_DNA"/>
</dbReference>
<name>A0A5A9GEX3_AZOLI</name>
<evidence type="ECO:0000313" key="2">
    <source>
        <dbReference type="EMBL" id="KAA0592960.1"/>
    </source>
</evidence>
<accession>A0A5A9GEX3</accession>
<sequence length="60" mass="6752">MAIRKLKDDPIQTEHAADSVEQRSSTLSFEARPAADKTDFDVRLSRVMGKISKTRAYLAK</sequence>
<gene>
    <name evidence="2" type="ORF">FZ942_25900</name>
</gene>
<dbReference type="OrthoDB" id="9882987at2"/>
<comment type="caution">
    <text evidence="2">The sequence shown here is derived from an EMBL/GenBank/DDBJ whole genome shotgun (WGS) entry which is preliminary data.</text>
</comment>
<dbReference type="AlphaFoldDB" id="A0A5A9GEX3"/>
<dbReference type="RefSeq" id="WP_149233954.1">
    <property type="nucleotide sequence ID" value="NZ_JALJXJ010000015.1"/>
</dbReference>
<feature type="region of interest" description="Disordered" evidence="1">
    <location>
        <begin position="1"/>
        <end position="32"/>
    </location>
</feature>
<evidence type="ECO:0000256" key="1">
    <source>
        <dbReference type="SAM" id="MobiDB-lite"/>
    </source>
</evidence>
<feature type="compositionally biased region" description="Basic and acidic residues" evidence="1">
    <location>
        <begin position="1"/>
        <end position="21"/>
    </location>
</feature>
<reference evidence="2 3" key="1">
    <citation type="submission" date="2019-08" db="EMBL/GenBank/DDBJ databases">
        <authorList>
            <person name="Grouzdev D."/>
            <person name="Tikhonova E."/>
            <person name="Kravchenko I."/>
        </authorList>
    </citation>
    <scope>NUCLEOTIDE SEQUENCE [LARGE SCALE GENOMIC DNA]</scope>
    <source>
        <strain evidence="2 3">59b</strain>
    </source>
</reference>
<dbReference type="Proteomes" id="UP000324927">
    <property type="component" value="Unassembled WGS sequence"/>
</dbReference>